<evidence type="ECO:0000256" key="7">
    <source>
        <dbReference type="ARBA" id="ARBA00022982"/>
    </source>
</evidence>
<evidence type="ECO:0000256" key="3">
    <source>
        <dbReference type="ARBA" id="ARBA00022448"/>
    </source>
</evidence>
<evidence type="ECO:0000256" key="8">
    <source>
        <dbReference type="ARBA" id="ARBA00022989"/>
    </source>
</evidence>
<evidence type="ECO:0000256" key="2">
    <source>
        <dbReference type="ARBA" id="ARBA00008674"/>
    </source>
</evidence>
<comment type="subcellular location">
    <subcellularLocation>
        <location evidence="1">Mitochondrion inner membrane</location>
        <topology evidence="1">Single-pass membrane protein</topology>
        <orientation evidence="1">Matrix side</orientation>
    </subcellularLocation>
</comment>
<reference evidence="11" key="1">
    <citation type="journal article" date="2023" name="Insect Mol. Biol.">
        <title>Genome sequencing provides insights into the evolution of gene families encoding plant cell wall-degrading enzymes in longhorned beetles.</title>
        <authorList>
            <person name="Shin N.R."/>
            <person name="Okamura Y."/>
            <person name="Kirsch R."/>
            <person name="Pauchet Y."/>
        </authorList>
    </citation>
    <scope>NUCLEOTIDE SEQUENCE</scope>
    <source>
        <strain evidence="11">MMC_N1</strain>
    </source>
</reference>
<keyword evidence="5" id="KW-0812">Transmembrane</keyword>
<organism evidence="11 12">
    <name type="scientific">Molorchus minor</name>
    <dbReference type="NCBI Taxonomy" id="1323400"/>
    <lineage>
        <taxon>Eukaryota</taxon>
        <taxon>Metazoa</taxon>
        <taxon>Ecdysozoa</taxon>
        <taxon>Arthropoda</taxon>
        <taxon>Hexapoda</taxon>
        <taxon>Insecta</taxon>
        <taxon>Pterygota</taxon>
        <taxon>Neoptera</taxon>
        <taxon>Endopterygota</taxon>
        <taxon>Coleoptera</taxon>
        <taxon>Polyphaga</taxon>
        <taxon>Cucujiformia</taxon>
        <taxon>Chrysomeloidea</taxon>
        <taxon>Cerambycidae</taxon>
        <taxon>Lamiinae</taxon>
        <taxon>Monochamini</taxon>
        <taxon>Molorchus</taxon>
    </lineage>
</organism>
<keyword evidence="4" id="KW-0679">Respiratory chain</keyword>
<evidence type="ECO:0000256" key="5">
    <source>
        <dbReference type="ARBA" id="ARBA00022692"/>
    </source>
</evidence>
<accession>A0ABQ9ITH2</accession>
<keyword evidence="9" id="KW-0496">Mitochondrion</keyword>
<evidence type="ECO:0000313" key="11">
    <source>
        <dbReference type="EMBL" id="KAJ8965238.1"/>
    </source>
</evidence>
<evidence type="ECO:0000256" key="6">
    <source>
        <dbReference type="ARBA" id="ARBA00022792"/>
    </source>
</evidence>
<dbReference type="EMBL" id="JAPWTJ010002654">
    <property type="protein sequence ID" value="KAJ8965238.1"/>
    <property type="molecule type" value="Genomic_DNA"/>
</dbReference>
<dbReference type="InterPro" id="IPR009423">
    <property type="entry name" value="NDUC2"/>
</dbReference>
<dbReference type="PANTHER" id="PTHR13099:SF0">
    <property type="entry name" value="NADH DEHYDROGENASE [UBIQUINONE] 1 SUBUNIT C2-RELATED"/>
    <property type="match status" value="1"/>
</dbReference>
<comment type="similarity">
    <text evidence="2">Belongs to the complex I NDUFC2 subunit family.</text>
</comment>
<comment type="caution">
    <text evidence="11">The sequence shown here is derived from an EMBL/GenBank/DDBJ whole genome shotgun (WGS) entry which is preliminary data.</text>
</comment>
<dbReference type="Pfam" id="PF06374">
    <property type="entry name" value="NDUF_C2"/>
    <property type="match status" value="1"/>
</dbReference>
<name>A0ABQ9ITH2_9CUCU</name>
<proteinExistence type="inferred from homology"/>
<evidence type="ECO:0000256" key="9">
    <source>
        <dbReference type="ARBA" id="ARBA00023128"/>
    </source>
</evidence>
<dbReference type="PANTHER" id="PTHR13099">
    <property type="entry name" value="NADH-UBIQUINONE OXIDOREDUCTASE SUBUNIT B14.5B"/>
    <property type="match status" value="1"/>
</dbReference>
<evidence type="ECO:0000256" key="4">
    <source>
        <dbReference type="ARBA" id="ARBA00022660"/>
    </source>
</evidence>
<evidence type="ECO:0000256" key="10">
    <source>
        <dbReference type="ARBA" id="ARBA00023136"/>
    </source>
</evidence>
<evidence type="ECO:0000313" key="12">
    <source>
        <dbReference type="Proteomes" id="UP001162164"/>
    </source>
</evidence>
<keyword evidence="3" id="KW-0813">Transport</keyword>
<protein>
    <recommendedName>
        <fullName evidence="13">NADH dehydrogenase [ubiquinone] 1 subunit C2</fullName>
    </recommendedName>
</protein>
<evidence type="ECO:0000256" key="1">
    <source>
        <dbReference type="ARBA" id="ARBA00004298"/>
    </source>
</evidence>
<evidence type="ECO:0008006" key="13">
    <source>
        <dbReference type="Google" id="ProtNLM"/>
    </source>
</evidence>
<sequence length="134" mass="15199">MAMANGPKIPQTPLELLENDGTRETPFLSKVWVPVCLGTMGFVAVITANVATKRPIFSGIQRHILASAGLVGIGKLLDDYRNQILADRDAVLRHYIQLHPEDFPPFERKRFQNYWNVGRLFVKLYLQLLVPNIN</sequence>
<keyword evidence="12" id="KW-1185">Reference proteome</keyword>
<keyword evidence="8" id="KW-1133">Transmembrane helix</keyword>
<gene>
    <name evidence="11" type="ORF">NQ317_006204</name>
</gene>
<dbReference type="Proteomes" id="UP001162164">
    <property type="component" value="Unassembled WGS sequence"/>
</dbReference>
<keyword evidence="7" id="KW-0249">Electron transport</keyword>
<keyword evidence="10" id="KW-0472">Membrane</keyword>
<keyword evidence="6" id="KW-0999">Mitochondrion inner membrane</keyword>